<evidence type="ECO:0000313" key="1">
    <source>
        <dbReference type="EMBL" id="HIT99918.1"/>
    </source>
</evidence>
<evidence type="ECO:0000313" key="2">
    <source>
        <dbReference type="Proteomes" id="UP000824159"/>
    </source>
</evidence>
<dbReference type="EMBL" id="DVLX01000083">
    <property type="protein sequence ID" value="HIT99918.1"/>
    <property type="molecule type" value="Genomic_DNA"/>
</dbReference>
<organism evidence="1 2">
    <name type="scientific">Candidatus Allocopromorpha excrementavium</name>
    <dbReference type="NCBI Taxonomy" id="2840741"/>
    <lineage>
        <taxon>Bacteria</taxon>
        <taxon>Bacillati</taxon>
        <taxon>Bacillota</taxon>
        <taxon>Clostridia</taxon>
        <taxon>Eubacteriales</taxon>
        <taxon>Eubacteriaceae</taxon>
        <taxon>Eubacteriaceae incertae sedis</taxon>
        <taxon>Candidatus Allocopromorpha</taxon>
    </lineage>
</organism>
<dbReference type="InterPro" id="IPR008577">
    <property type="entry name" value="DUF859"/>
</dbReference>
<dbReference type="Proteomes" id="UP000824159">
    <property type="component" value="Unassembled WGS sequence"/>
</dbReference>
<name>A0A9D1KVD9_9FIRM</name>
<gene>
    <name evidence="1" type="ORF">IAD12_06670</name>
</gene>
<comment type="caution">
    <text evidence="1">The sequence shown here is derived from an EMBL/GenBank/DDBJ whole genome shotgun (WGS) entry which is preliminary data.</text>
</comment>
<dbReference type="AlphaFoldDB" id="A0A9D1KVD9"/>
<reference evidence="1" key="1">
    <citation type="submission" date="2020-10" db="EMBL/GenBank/DDBJ databases">
        <authorList>
            <person name="Gilroy R."/>
        </authorList>
    </citation>
    <scope>NUCLEOTIDE SEQUENCE</scope>
    <source>
        <strain evidence="1">CHK176-22527</strain>
    </source>
</reference>
<protein>
    <submittedName>
        <fullName evidence="1">Uncharacterized protein</fullName>
    </submittedName>
</protein>
<sequence>MALTITLTLSRGSQSITGNYTNVSWSLTYSKSSTTYNNNGVSYYVNIAGTRVKTGTVKFPKGTTSGTIATGSRAIYHNADGTHGAITGYAYVGPTGFSPSSASDTSNSISFPTIPRVSDLSVNKTSVPADGATTVTATATKKSSSFTDTIVVKLGSYSQTVTSGTAFTIPEEWINAISGTSATATVTVTTKSGSTTVGSKSVNLTITVPESIRPALSDISVSEAITSVTSAFGNRYVKTLSRLNTEVTAEGIYGSSITTYSTSIDGITYPGQSFQSNALNTAGTLQIKSTVTDSRNRTGELTKNVTVVDYFSPTITGMTYIPCDSDGTENSNGDYIKVIISGKVASVDDQNTRNLILKYKKSSDPAYTTKTITLSSYVFENVSTLISDIDPTSTYELIAELSDKISTTSYSTSTGVPVISRLAGGKGLRLFGEASEEGFWVGNIDMTISDEEYEELESLLGGGSTQANRLDISDRSGNSIGKSGL</sequence>
<proteinExistence type="predicted"/>
<dbReference type="Pfam" id="PF05895">
    <property type="entry name" value="DUF859"/>
    <property type="match status" value="1"/>
</dbReference>
<reference evidence="1" key="2">
    <citation type="journal article" date="2021" name="PeerJ">
        <title>Extensive microbial diversity within the chicken gut microbiome revealed by metagenomics and culture.</title>
        <authorList>
            <person name="Gilroy R."/>
            <person name="Ravi A."/>
            <person name="Getino M."/>
            <person name="Pursley I."/>
            <person name="Horton D.L."/>
            <person name="Alikhan N.F."/>
            <person name="Baker D."/>
            <person name="Gharbi K."/>
            <person name="Hall N."/>
            <person name="Watson M."/>
            <person name="Adriaenssens E.M."/>
            <person name="Foster-Nyarko E."/>
            <person name="Jarju S."/>
            <person name="Secka A."/>
            <person name="Antonio M."/>
            <person name="Oren A."/>
            <person name="Chaudhuri R.R."/>
            <person name="La Ragione R."/>
            <person name="Hildebrand F."/>
            <person name="Pallen M.J."/>
        </authorList>
    </citation>
    <scope>NUCLEOTIDE SEQUENCE</scope>
    <source>
        <strain evidence="1">CHK176-22527</strain>
    </source>
</reference>
<accession>A0A9D1KVD9</accession>